<dbReference type="Proteomes" id="UP001321047">
    <property type="component" value="Unassembled WGS sequence"/>
</dbReference>
<keyword evidence="3" id="KW-1185">Reference proteome</keyword>
<dbReference type="InterPro" id="IPR013022">
    <property type="entry name" value="Xyl_isomerase-like_TIM-brl"/>
</dbReference>
<accession>A0AAP2Z4M7</accession>
<dbReference type="GO" id="GO:0016853">
    <property type="term" value="F:isomerase activity"/>
    <property type="evidence" value="ECO:0007669"/>
    <property type="project" value="UniProtKB-KW"/>
</dbReference>
<gene>
    <name evidence="2" type="ORF">OB919_01405</name>
</gene>
<dbReference type="SUPFAM" id="SSF51658">
    <property type="entry name" value="Xylose isomerase-like"/>
    <property type="match status" value="1"/>
</dbReference>
<proteinExistence type="predicted"/>
<dbReference type="PANTHER" id="PTHR12110:SF21">
    <property type="entry name" value="XYLOSE ISOMERASE-LIKE TIM BARREL DOMAIN-CONTAINING PROTEIN"/>
    <property type="match status" value="1"/>
</dbReference>
<dbReference type="RefSeq" id="WP_342805632.1">
    <property type="nucleotide sequence ID" value="NZ_JAOPJZ010000001.1"/>
</dbReference>
<name>A0AAP2Z4M7_9EURY</name>
<dbReference type="PANTHER" id="PTHR12110">
    <property type="entry name" value="HYDROXYPYRUVATE ISOMERASE"/>
    <property type="match status" value="1"/>
</dbReference>
<dbReference type="EMBL" id="JAOPJZ010000001">
    <property type="protein sequence ID" value="MCU4750647.1"/>
    <property type="molecule type" value="Genomic_DNA"/>
</dbReference>
<dbReference type="InterPro" id="IPR036237">
    <property type="entry name" value="Xyl_isomerase-like_sf"/>
</dbReference>
<dbReference type="Gene3D" id="3.20.20.150">
    <property type="entry name" value="Divalent-metal-dependent TIM barrel enzymes"/>
    <property type="match status" value="1"/>
</dbReference>
<sequence>MDADVGLTVGDSLDRLAATVDGFDFAELSIGDGTSAADLDENHLESILSASDADLCVHLPYKQVVATPSPEINEGIVDYMTRLLDWAGGLGADKAVLHGTLRDPHDTDLRPVFADQLSTIAAASDNAGIELVVENVGHQARGLPLSVLGDLARQTETAVCFDVGHAYMEDGNDGVDRFLSGWGDLVSHLHVHDVRSRGDTHLPIGAGEINYDVVADHLGGFSGTVAVEVFTDDLELLGDSARRARSHLEADS</sequence>
<dbReference type="InterPro" id="IPR050312">
    <property type="entry name" value="IolE/XylAMocC-like"/>
</dbReference>
<comment type="caution">
    <text evidence="2">The sequence shown here is derived from an EMBL/GenBank/DDBJ whole genome shotgun (WGS) entry which is preliminary data.</text>
</comment>
<keyword evidence="2" id="KW-0413">Isomerase</keyword>
<reference evidence="2 3" key="1">
    <citation type="submission" date="2022-09" db="EMBL/GenBank/DDBJ databases">
        <title>Enrichment on poylsaccharides allowed isolation of novel metabolic and taxonomic groups of Haloarchaea.</title>
        <authorList>
            <person name="Sorokin D.Y."/>
            <person name="Elcheninov A.G."/>
            <person name="Khizhniak T.V."/>
            <person name="Kolganova T.V."/>
            <person name="Kublanov I.V."/>
        </authorList>
    </citation>
    <scope>NUCLEOTIDE SEQUENCE [LARGE SCALE GENOMIC DNA]</scope>
    <source>
        <strain evidence="2 3">AArc-curdl1</strain>
    </source>
</reference>
<feature type="domain" description="Xylose isomerase-like TIM barrel" evidence="1">
    <location>
        <begin position="20"/>
        <end position="241"/>
    </location>
</feature>
<evidence type="ECO:0000313" key="2">
    <source>
        <dbReference type="EMBL" id="MCU4750647.1"/>
    </source>
</evidence>
<evidence type="ECO:0000313" key="3">
    <source>
        <dbReference type="Proteomes" id="UP001321047"/>
    </source>
</evidence>
<organism evidence="2 3">
    <name type="scientific">Natronosalvus hydrolyticus</name>
    <dbReference type="NCBI Taxonomy" id="2979988"/>
    <lineage>
        <taxon>Archaea</taxon>
        <taxon>Methanobacteriati</taxon>
        <taxon>Methanobacteriota</taxon>
        <taxon>Stenosarchaea group</taxon>
        <taxon>Halobacteria</taxon>
        <taxon>Halobacteriales</taxon>
        <taxon>Natrialbaceae</taxon>
        <taxon>Natronosalvus</taxon>
    </lineage>
</organism>
<dbReference type="AlphaFoldDB" id="A0AAP2Z4M7"/>
<protein>
    <submittedName>
        <fullName evidence="2">Sugar phosphate isomerase/epimerase</fullName>
    </submittedName>
</protein>
<dbReference type="Pfam" id="PF01261">
    <property type="entry name" value="AP_endonuc_2"/>
    <property type="match status" value="1"/>
</dbReference>
<evidence type="ECO:0000259" key="1">
    <source>
        <dbReference type="Pfam" id="PF01261"/>
    </source>
</evidence>